<reference evidence="1 2" key="1">
    <citation type="journal article" date="2020" name="Antonie Van Leeuwenhoek">
        <title>Rhodopirellula heiligendammensis sp. nov., Rhodopirellula pilleata sp. nov., and Rhodopirellula solitaria sp. nov. isolated from natural or artificial marine surfaces in Northern Germany and California, USA, and emended description of the genus Rhodopirellula.</title>
        <authorList>
            <person name="Kallscheuer N."/>
            <person name="Wiegand S."/>
            <person name="Jogler M."/>
            <person name="Boedeker C."/>
            <person name="Peeters S.H."/>
            <person name="Rast P."/>
            <person name="Heuer A."/>
            <person name="Jetten M.S.M."/>
            <person name="Rohde M."/>
            <person name="Jogler C."/>
        </authorList>
    </citation>
    <scope>NUCLEOTIDE SEQUENCE [LARGE SCALE GENOMIC DNA]</scope>
    <source>
        <strain evidence="1 2">Poly21</strain>
    </source>
</reference>
<protein>
    <recommendedName>
        <fullName evidence="3">Transposase</fullName>
    </recommendedName>
</protein>
<accession>A0A5C6C677</accession>
<evidence type="ECO:0000313" key="2">
    <source>
        <dbReference type="Proteomes" id="UP000319908"/>
    </source>
</evidence>
<keyword evidence="2" id="KW-1185">Reference proteome</keyword>
<comment type="caution">
    <text evidence="1">The sequence shown here is derived from an EMBL/GenBank/DDBJ whole genome shotgun (WGS) entry which is preliminary data.</text>
</comment>
<dbReference type="Proteomes" id="UP000319908">
    <property type="component" value="Unassembled WGS sequence"/>
</dbReference>
<dbReference type="RefSeq" id="WP_302118129.1">
    <property type="nucleotide sequence ID" value="NZ_SJPU01000001.1"/>
</dbReference>
<evidence type="ECO:0000313" key="1">
    <source>
        <dbReference type="EMBL" id="TWU19658.1"/>
    </source>
</evidence>
<dbReference type="InterPro" id="IPR009057">
    <property type="entry name" value="Homeodomain-like_sf"/>
</dbReference>
<gene>
    <name evidence="1" type="ORF">Poly21_18330</name>
</gene>
<proteinExistence type="predicted"/>
<organism evidence="1 2">
    <name type="scientific">Allorhodopirellula heiligendammensis</name>
    <dbReference type="NCBI Taxonomy" id="2714739"/>
    <lineage>
        <taxon>Bacteria</taxon>
        <taxon>Pseudomonadati</taxon>
        <taxon>Planctomycetota</taxon>
        <taxon>Planctomycetia</taxon>
        <taxon>Pirellulales</taxon>
        <taxon>Pirellulaceae</taxon>
        <taxon>Allorhodopirellula</taxon>
    </lineage>
</organism>
<name>A0A5C6C677_9BACT</name>
<dbReference type="EMBL" id="SJPU01000001">
    <property type="protein sequence ID" value="TWU19658.1"/>
    <property type="molecule type" value="Genomic_DNA"/>
</dbReference>
<sequence length="57" mass="6475">MKVLDMDLRERILAAILEGKASMPKIAERCSVGCKVVQKLKFQWRDLGTLGPQTQSW</sequence>
<evidence type="ECO:0008006" key="3">
    <source>
        <dbReference type="Google" id="ProtNLM"/>
    </source>
</evidence>
<dbReference type="AlphaFoldDB" id="A0A5C6C677"/>
<dbReference type="SUPFAM" id="SSF46689">
    <property type="entry name" value="Homeodomain-like"/>
    <property type="match status" value="1"/>
</dbReference>